<dbReference type="InterPro" id="IPR007219">
    <property type="entry name" value="XnlR_reg_dom"/>
</dbReference>
<evidence type="ECO:0000256" key="4">
    <source>
        <dbReference type="ARBA" id="ARBA00023015"/>
    </source>
</evidence>
<keyword evidence="4" id="KW-0805">Transcription regulation</keyword>
<dbReference type="EMBL" id="KQ965344">
    <property type="protein sequence ID" value="KXN64629.1"/>
    <property type="molecule type" value="Genomic_DNA"/>
</dbReference>
<dbReference type="GO" id="GO:0000981">
    <property type="term" value="F:DNA-binding transcription factor activity, RNA polymerase II-specific"/>
    <property type="evidence" value="ECO:0007669"/>
    <property type="project" value="InterPro"/>
</dbReference>
<keyword evidence="6" id="KW-0804">Transcription</keyword>
<dbReference type="Pfam" id="PF04082">
    <property type="entry name" value="Fungal_trans"/>
    <property type="match status" value="1"/>
</dbReference>
<dbReference type="InterPro" id="IPR001138">
    <property type="entry name" value="Zn2Cys6_DnaBD"/>
</dbReference>
<evidence type="ECO:0000259" key="8">
    <source>
        <dbReference type="PROSITE" id="PS50048"/>
    </source>
</evidence>
<evidence type="ECO:0000256" key="1">
    <source>
        <dbReference type="ARBA" id="ARBA00004123"/>
    </source>
</evidence>
<dbReference type="OrthoDB" id="39175at2759"/>
<evidence type="ECO:0000313" key="10">
    <source>
        <dbReference type="Proteomes" id="UP000070444"/>
    </source>
</evidence>
<accession>A0A137NPG1</accession>
<dbReference type="GO" id="GO:0006351">
    <property type="term" value="P:DNA-templated transcription"/>
    <property type="evidence" value="ECO:0007669"/>
    <property type="project" value="InterPro"/>
</dbReference>
<reference evidence="9 10" key="1">
    <citation type="journal article" date="2015" name="Genome Biol. Evol.">
        <title>Phylogenomic analyses indicate that early fungi evolved digesting cell walls of algal ancestors of land plants.</title>
        <authorList>
            <person name="Chang Y."/>
            <person name="Wang S."/>
            <person name="Sekimoto S."/>
            <person name="Aerts A.L."/>
            <person name="Choi C."/>
            <person name="Clum A."/>
            <person name="LaButti K.M."/>
            <person name="Lindquist E.A."/>
            <person name="Yee Ngan C."/>
            <person name="Ohm R.A."/>
            <person name="Salamov A.A."/>
            <person name="Grigoriev I.V."/>
            <person name="Spatafora J.W."/>
            <person name="Berbee M.L."/>
        </authorList>
    </citation>
    <scope>NUCLEOTIDE SEQUENCE [LARGE SCALE GENOMIC DNA]</scope>
    <source>
        <strain evidence="9 10">NRRL 28638</strain>
    </source>
</reference>
<sequence>MNKSEGLINCNTCKIRKVKCNRELPTCNYCSERGIKCIYPDKINSRIIPRKRSSVNSSKFTSRNSEKNETRLHSFILFQPVPQPISFVDESSQVTVTKLQFNNTQKFQTHILLILSTQIIDHDRKIMPQIDSFLSKLEFGVFGRLLKFSIHMNQEWIVELFSPSFEEKCITSYFQFFHPMLTCLSKYKFYTNYNAICPVLKSVIILVGYSSVGKQSPELLKYLKHLAIVQLKKNMFNIRLTVCQAMFIYSYYLLYQGLGKQSLEYFHQACLMGSSLGTHKDMSRLNEMDRDERRCIRFTSYNHDSHLCIIIRIQPHYLFLAPSWTPLNPVYQTNPHSKDPNEFLIAECICLSIKCFSIYWTISANLMNRYSQLTLTNPQAFSPDNNNHKIYILQTLFNYSLIRALDLYLSLSRKCKNPEELETVKNFAKMHVGLYHNIIIILNSQFSPTNPSLELDQSTKKQLWSAAALYHNSID</sequence>
<dbReference type="CDD" id="cd00067">
    <property type="entry name" value="GAL4"/>
    <property type="match status" value="1"/>
</dbReference>
<keyword evidence="5" id="KW-0238">DNA-binding</keyword>
<keyword evidence="10" id="KW-1185">Reference proteome</keyword>
<keyword evidence="7" id="KW-0539">Nucleus</keyword>
<dbReference type="GO" id="GO:0008270">
    <property type="term" value="F:zinc ion binding"/>
    <property type="evidence" value="ECO:0007669"/>
    <property type="project" value="InterPro"/>
</dbReference>
<dbReference type="SMART" id="SM00066">
    <property type="entry name" value="GAL4"/>
    <property type="match status" value="1"/>
</dbReference>
<dbReference type="CDD" id="cd12148">
    <property type="entry name" value="fungal_TF_MHR"/>
    <property type="match status" value="1"/>
</dbReference>
<evidence type="ECO:0000256" key="7">
    <source>
        <dbReference type="ARBA" id="ARBA00023242"/>
    </source>
</evidence>
<dbReference type="InterPro" id="IPR036864">
    <property type="entry name" value="Zn2-C6_fun-type_DNA-bd_sf"/>
</dbReference>
<evidence type="ECO:0000256" key="5">
    <source>
        <dbReference type="ARBA" id="ARBA00023125"/>
    </source>
</evidence>
<dbReference type="Pfam" id="PF00172">
    <property type="entry name" value="Zn_clus"/>
    <property type="match status" value="1"/>
</dbReference>
<dbReference type="Proteomes" id="UP000070444">
    <property type="component" value="Unassembled WGS sequence"/>
</dbReference>
<keyword evidence="2" id="KW-0479">Metal-binding</keyword>
<feature type="domain" description="Zn(2)-C6 fungal-type" evidence="8">
    <location>
        <begin position="9"/>
        <end position="39"/>
    </location>
</feature>
<gene>
    <name evidence="9" type="ORF">CONCODRAFT_14199</name>
</gene>
<evidence type="ECO:0000256" key="3">
    <source>
        <dbReference type="ARBA" id="ARBA00022833"/>
    </source>
</evidence>
<dbReference type="AlphaFoldDB" id="A0A137NPG1"/>
<evidence type="ECO:0000256" key="2">
    <source>
        <dbReference type="ARBA" id="ARBA00022723"/>
    </source>
</evidence>
<dbReference type="GO" id="GO:0003677">
    <property type="term" value="F:DNA binding"/>
    <property type="evidence" value="ECO:0007669"/>
    <property type="project" value="UniProtKB-KW"/>
</dbReference>
<dbReference type="STRING" id="796925.A0A137NPG1"/>
<dbReference type="PANTHER" id="PTHR31313">
    <property type="entry name" value="TY1 ENHANCER ACTIVATOR"/>
    <property type="match status" value="1"/>
</dbReference>
<dbReference type="PROSITE" id="PS50048">
    <property type="entry name" value="ZN2_CY6_FUNGAL_2"/>
    <property type="match status" value="1"/>
</dbReference>
<name>A0A137NPG1_CONC2</name>
<comment type="subcellular location">
    <subcellularLocation>
        <location evidence="1">Nucleus</location>
    </subcellularLocation>
</comment>
<dbReference type="GO" id="GO:0005634">
    <property type="term" value="C:nucleus"/>
    <property type="evidence" value="ECO:0007669"/>
    <property type="project" value="UniProtKB-SubCell"/>
</dbReference>
<feature type="non-terminal residue" evidence="9">
    <location>
        <position position="475"/>
    </location>
</feature>
<keyword evidence="3" id="KW-0862">Zinc</keyword>
<dbReference type="Gene3D" id="4.10.240.10">
    <property type="entry name" value="Zn(2)-C6 fungal-type DNA-binding domain"/>
    <property type="match status" value="1"/>
</dbReference>
<protein>
    <recommendedName>
        <fullName evidence="8">Zn(2)-C6 fungal-type domain-containing protein</fullName>
    </recommendedName>
</protein>
<proteinExistence type="predicted"/>
<dbReference type="PANTHER" id="PTHR31313:SF81">
    <property type="entry name" value="TY1 ENHANCER ACTIVATOR"/>
    <property type="match status" value="1"/>
</dbReference>
<dbReference type="InterPro" id="IPR051615">
    <property type="entry name" value="Transcr_Regulatory_Elem"/>
</dbReference>
<evidence type="ECO:0000313" key="9">
    <source>
        <dbReference type="EMBL" id="KXN64629.1"/>
    </source>
</evidence>
<organism evidence="9 10">
    <name type="scientific">Conidiobolus coronatus (strain ATCC 28846 / CBS 209.66 / NRRL 28638)</name>
    <name type="common">Delacroixia coronata</name>
    <dbReference type="NCBI Taxonomy" id="796925"/>
    <lineage>
        <taxon>Eukaryota</taxon>
        <taxon>Fungi</taxon>
        <taxon>Fungi incertae sedis</taxon>
        <taxon>Zoopagomycota</taxon>
        <taxon>Entomophthoromycotina</taxon>
        <taxon>Entomophthoromycetes</taxon>
        <taxon>Entomophthorales</taxon>
        <taxon>Ancylistaceae</taxon>
        <taxon>Conidiobolus</taxon>
    </lineage>
</organism>
<evidence type="ECO:0000256" key="6">
    <source>
        <dbReference type="ARBA" id="ARBA00023163"/>
    </source>
</evidence>
<dbReference type="SUPFAM" id="SSF57701">
    <property type="entry name" value="Zn2/Cys6 DNA-binding domain"/>
    <property type="match status" value="1"/>
</dbReference>